<sequence length="196" mass="21524">MIKKIILALVGLLCIGGLLLVVTRKQDEIDPGLVVQNDTGKNFEAVGIMVEDKAVLNKSNGEDFYIPEELLKGLDEFSLVAINDSGQAWTSPAVNPDGKKVTIKNMDGGQLHTNQKEIEKFDDPLDIPNLNEWQIYTEGDTIHGSFDAKTDLAYTLYILGKGGKLGISDTQSGQKVEASWEKPDDKLDSWLVFSKA</sequence>
<keyword evidence="2" id="KW-1185">Reference proteome</keyword>
<dbReference type="RefSeq" id="WP_003778385.1">
    <property type="nucleotide sequence ID" value="NZ_JH992960.1"/>
</dbReference>
<dbReference type="STRING" id="883081.HMPREF9698_01360"/>
<reference evidence="1 2" key="1">
    <citation type="submission" date="2012-09" db="EMBL/GenBank/DDBJ databases">
        <title>The Genome Sequence of Alloiococcus otitis ATCC 51267.</title>
        <authorList>
            <consortium name="The Broad Institute Genome Sequencing Platform"/>
            <person name="Earl A."/>
            <person name="Ward D."/>
            <person name="Feldgarden M."/>
            <person name="Gevers D."/>
            <person name="Huys G."/>
            <person name="Walker B."/>
            <person name="Young S.K."/>
            <person name="Zeng Q."/>
            <person name="Gargeya S."/>
            <person name="Fitzgerald M."/>
            <person name="Haas B."/>
            <person name="Abouelleil A."/>
            <person name="Alvarado L."/>
            <person name="Arachchi H.M."/>
            <person name="Berlin A.M."/>
            <person name="Chapman S.B."/>
            <person name="Goldberg J."/>
            <person name="Griggs A."/>
            <person name="Gujja S."/>
            <person name="Hansen M."/>
            <person name="Howarth C."/>
            <person name="Imamovic A."/>
            <person name="Larimer J."/>
            <person name="McCowen C."/>
            <person name="Montmayeur A."/>
            <person name="Murphy C."/>
            <person name="Neiman D."/>
            <person name="Pearson M."/>
            <person name="Priest M."/>
            <person name="Roberts A."/>
            <person name="Saif S."/>
            <person name="Shea T."/>
            <person name="Sisk P."/>
            <person name="Sykes S."/>
            <person name="Wortman J."/>
            <person name="Nusbaum C."/>
            <person name="Birren B."/>
        </authorList>
    </citation>
    <scope>NUCLEOTIDE SEQUENCE [LARGE SCALE GENOMIC DNA]</scope>
    <source>
        <strain evidence="1 2">ATCC 51267</strain>
    </source>
</reference>
<accession>K9E7L7</accession>
<dbReference type="Proteomes" id="UP000009875">
    <property type="component" value="Unassembled WGS sequence"/>
</dbReference>
<dbReference type="EMBL" id="AGXA01000022">
    <property type="protein sequence ID" value="EKU93199.1"/>
    <property type="molecule type" value="Genomic_DNA"/>
</dbReference>
<dbReference type="OrthoDB" id="2339740at2"/>
<comment type="caution">
    <text evidence="1">The sequence shown here is derived from an EMBL/GenBank/DDBJ whole genome shotgun (WGS) entry which is preliminary data.</text>
</comment>
<dbReference type="eggNOG" id="ENOG5032X1K">
    <property type="taxonomic scope" value="Bacteria"/>
</dbReference>
<organism evidence="1 2">
    <name type="scientific">Alloiococcus otitis ATCC 51267</name>
    <dbReference type="NCBI Taxonomy" id="883081"/>
    <lineage>
        <taxon>Bacteria</taxon>
        <taxon>Bacillati</taxon>
        <taxon>Bacillota</taxon>
        <taxon>Bacilli</taxon>
        <taxon>Lactobacillales</taxon>
        <taxon>Carnobacteriaceae</taxon>
        <taxon>Alloiococcus</taxon>
    </lineage>
</organism>
<gene>
    <name evidence="1" type="ORF">HMPREF9698_01360</name>
</gene>
<proteinExistence type="predicted"/>
<evidence type="ECO:0000313" key="1">
    <source>
        <dbReference type="EMBL" id="EKU93199.1"/>
    </source>
</evidence>
<evidence type="ECO:0000313" key="2">
    <source>
        <dbReference type="Proteomes" id="UP000009875"/>
    </source>
</evidence>
<name>K9E7L7_9LACT</name>
<protein>
    <submittedName>
        <fullName evidence="1">Uncharacterized protein</fullName>
    </submittedName>
</protein>
<dbReference type="AlphaFoldDB" id="K9E7L7"/>
<dbReference type="HOGENOM" id="CLU_1377420_0_0_9"/>